<evidence type="ECO:0000313" key="3">
    <source>
        <dbReference type="Proteomes" id="UP000184330"/>
    </source>
</evidence>
<proteinExistence type="predicted"/>
<gene>
    <name evidence="2" type="ORF">PAC_17609</name>
</gene>
<dbReference type="EMBL" id="FJOG01000046">
    <property type="protein sequence ID" value="CZR67710.1"/>
    <property type="molecule type" value="Genomic_DNA"/>
</dbReference>
<dbReference type="AlphaFoldDB" id="A0A1L7XRQ0"/>
<feature type="region of interest" description="Disordered" evidence="1">
    <location>
        <begin position="229"/>
        <end position="287"/>
    </location>
</feature>
<accession>A0A1L7XRQ0</accession>
<evidence type="ECO:0000313" key="2">
    <source>
        <dbReference type="EMBL" id="CZR67710.1"/>
    </source>
</evidence>
<evidence type="ECO:0000256" key="1">
    <source>
        <dbReference type="SAM" id="MobiDB-lite"/>
    </source>
</evidence>
<organism evidence="2 3">
    <name type="scientific">Phialocephala subalpina</name>
    <dbReference type="NCBI Taxonomy" id="576137"/>
    <lineage>
        <taxon>Eukaryota</taxon>
        <taxon>Fungi</taxon>
        <taxon>Dikarya</taxon>
        <taxon>Ascomycota</taxon>
        <taxon>Pezizomycotina</taxon>
        <taxon>Leotiomycetes</taxon>
        <taxon>Helotiales</taxon>
        <taxon>Mollisiaceae</taxon>
        <taxon>Phialocephala</taxon>
        <taxon>Phialocephala fortinii species complex</taxon>
    </lineage>
</organism>
<feature type="compositionally biased region" description="Polar residues" evidence="1">
    <location>
        <begin position="111"/>
        <end position="135"/>
    </location>
</feature>
<protein>
    <submittedName>
        <fullName evidence="2">Uncharacterized protein</fullName>
    </submittedName>
</protein>
<sequence>MEASLSAARALTARTVHIKLYPTPRTFPERREVLRVLERFGEVKMFRSLKYNRKHQTPVHNAFRALFASQSSVTDLINASPLRYRLVAETSPPTSSSSSPEAPTEQQEEQGTTFSLNASPTTFNHNEYLSGSTNPLHGPFRPIPPKYSYIGSSLERIVPESLWSKGLIDWETDKGEDLQNGREDGARISTAGEAGDRNAAGLQRVHIRLQNEAKIPDVMYGLRRLVEQREGSRREGGREMAEDPAMETSRGQSTGSKTKETKWDEMMRTSEQRNKDTNRNTEHVDLW</sequence>
<feature type="compositionally biased region" description="Basic and acidic residues" evidence="1">
    <location>
        <begin position="257"/>
        <end position="287"/>
    </location>
</feature>
<dbReference type="OrthoDB" id="5367448at2759"/>
<feature type="compositionally biased region" description="Low complexity" evidence="1">
    <location>
        <begin position="88"/>
        <end position="105"/>
    </location>
</feature>
<feature type="compositionally biased region" description="Basic and acidic residues" evidence="1">
    <location>
        <begin position="229"/>
        <end position="241"/>
    </location>
</feature>
<name>A0A1L7XRQ0_9HELO</name>
<dbReference type="Proteomes" id="UP000184330">
    <property type="component" value="Unassembled WGS sequence"/>
</dbReference>
<reference evidence="2 3" key="1">
    <citation type="submission" date="2016-03" db="EMBL/GenBank/DDBJ databases">
        <authorList>
            <person name="Ploux O."/>
        </authorList>
    </citation>
    <scope>NUCLEOTIDE SEQUENCE [LARGE SCALE GENOMIC DNA]</scope>
    <source>
        <strain evidence="2 3">UAMH 11012</strain>
    </source>
</reference>
<keyword evidence="3" id="KW-1185">Reference proteome</keyword>
<feature type="region of interest" description="Disordered" evidence="1">
    <location>
        <begin position="88"/>
        <end position="140"/>
    </location>
</feature>